<protein>
    <submittedName>
        <fullName evidence="2">PE-PPE domain-containing protein</fullName>
    </submittedName>
</protein>
<dbReference type="Proteomes" id="UP001564760">
    <property type="component" value="Unassembled WGS sequence"/>
</dbReference>
<dbReference type="InterPro" id="IPR013228">
    <property type="entry name" value="PE-PPE_C"/>
</dbReference>
<evidence type="ECO:0000259" key="1">
    <source>
        <dbReference type="Pfam" id="PF08237"/>
    </source>
</evidence>
<name>A0ABV4C4T6_9MYCO</name>
<reference evidence="2 3" key="1">
    <citation type="submission" date="2024-08" db="EMBL/GenBank/DDBJ databases">
        <title>Mycobacterium servetensis sp. nov., a novel rapid-growing mycobacterial species recovered from a human patient in Zaragoza, Spain.</title>
        <authorList>
            <person name="Tristancho-Baro A.I."/>
            <person name="Buenestado-Serrano S."/>
            <person name="Garcia De Viedma D."/>
            <person name="Milagro-Beamonte A."/>
            <person name="Burillo N."/>
            <person name="Sanz S."/>
            <person name="Lopez-Calleja A.I."/>
            <person name="Penas-Utrilla D."/>
            <person name="Guardingo M."/>
            <person name="Garcia M.J."/>
            <person name="Vinuelas-Bayon J."/>
        </authorList>
    </citation>
    <scope>NUCLEOTIDE SEQUENCE [LARGE SCALE GENOMIC DNA]</scope>
    <source>
        <strain evidence="3">HUMS_12744610</strain>
    </source>
</reference>
<accession>A0ABV4C4T6</accession>
<proteinExistence type="predicted"/>
<sequence length="106" mass="11854">MAAQLRWNRRLSARPGACGAYAFVPRGPLPRPRRAAIGPSRWAPNSSRRRRWFRCHPSRTRSGAPRRRTWCRPRPLPLLMPLQQIGVAAPIVSGLNNALTPLVDAG</sequence>
<dbReference type="EMBL" id="JBGEDP010000001">
    <property type="protein sequence ID" value="MEY8017558.1"/>
    <property type="molecule type" value="Genomic_DNA"/>
</dbReference>
<keyword evidence="3" id="KW-1185">Reference proteome</keyword>
<dbReference type="RefSeq" id="WP_369739848.1">
    <property type="nucleotide sequence ID" value="NZ_JBGEDP010000001.1"/>
</dbReference>
<organism evidence="2 3">
    <name type="scientific">Mycobacterium servetii</name>
    <dbReference type="NCBI Taxonomy" id="3237418"/>
    <lineage>
        <taxon>Bacteria</taxon>
        <taxon>Bacillati</taxon>
        <taxon>Actinomycetota</taxon>
        <taxon>Actinomycetes</taxon>
        <taxon>Mycobacteriales</taxon>
        <taxon>Mycobacteriaceae</taxon>
        <taxon>Mycobacterium</taxon>
    </lineage>
</organism>
<dbReference type="Pfam" id="PF08237">
    <property type="entry name" value="PE-PPE"/>
    <property type="match status" value="1"/>
</dbReference>
<evidence type="ECO:0000313" key="3">
    <source>
        <dbReference type="Proteomes" id="UP001564760"/>
    </source>
</evidence>
<feature type="domain" description="PE-PPE" evidence="1">
    <location>
        <begin position="75"/>
        <end position="106"/>
    </location>
</feature>
<evidence type="ECO:0000313" key="2">
    <source>
        <dbReference type="EMBL" id="MEY8017558.1"/>
    </source>
</evidence>
<comment type="caution">
    <text evidence="2">The sequence shown here is derived from an EMBL/GenBank/DDBJ whole genome shotgun (WGS) entry which is preliminary data.</text>
</comment>
<gene>
    <name evidence="2" type="ORF">AB8998_22560</name>
</gene>